<dbReference type="InterPro" id="IPR035959">
    <property type="entry name" value="RutC-like_sf"/>
</dbReference>
<dbReference type="SUPFAM" id="SSF52402">
    <property type="entry name" value="Adenine nucleotide alpha hydrolases-like"/>
    <property type="match status" value="1"/>
</dbReference>
<evidence type="ECO:0000256" key="3">
    <source>
        <dbReference type="ARBA" id="ARBA00029814"/>
    </source>
</evidence>
<evidence type="ECO:0000256" key="4">
    <source>
        <dbReference type="ARBA" id="ARBA00031552"/>
    </source>
</evidence>
<dbReference type="Pfam" id="PF01902">
    <property type="entry name" value="Diphthami_syn_2"/>
    <property type="match status" value="1"/>
</dbReference>
<dbReference type="PANTHER" id="PTHR12196:SF2">
    <property type="entry name" value="DIPHTHINE--AMMONIA LIGASE"/>
    <property type="match status" value="1"/>
</dbReference>
<dbReference type="Gene3D" id="3.90.1490.10">
    <property type="entry name" value="putative n-type atp pyrophosphatase, domain 2"/>
    <property type="match status" value="1"/>
</dbReference>
<evidence type="ECO:0000256" key="5">
    <source>
        <dbReference type="ARBA" id="ARBA00048108"/>
    </source>
</evidence>
<dbReference type="SUPFAM" id="SSF55298">
    <property type="entry name" value="YjgF-like"/>
    <property type="match status" value="2"/>
</dbReference>
<feature type="chain" id="PRO_5045556545" description="Diphthine--ammonia ligase" evidence="6">
    <location>
        <begin position="17"/>
        <end position="778"/>
    </location>
</feature>
<dbReference type="InterPro" id="IPR006175">
    <property type="entry name" value="YjgF/YER057c/UK114"/>
</dbReference>
<dbReference type="CDD" id="cd01994">
    <property type="entry name" value="AANH_PF0828-like"/>
    <property type="match status" value="1"/>
</dbReference>
<accession>A0ABR1KI82</accession>
<dbReference type="InterPro" id="IPR030662">
    <property type="entry name" value="DPH6/MJ0570"/>
</dbReference>
<keyword evidence="6" id="KW-0732">Signal</keyword>
<dbReference type="PANTHER" id="PTHR12196">
    <property type="entry name" value="DOMAIN OF UNKNOWN FUNCTION 71 DUF71 -CONTAINING PROTEIN"/>
    <property type="match status" value="1"/>
</dbReference>
<dbReference type="Proteomes" id="UP001363622">
    <property type="component" value="Unassembled WGS sequence"/>
</dbReference>
<dbReference type="EC" id="6.3.1.14" evidence="1"/>
<evidence type="ECO:0000313" key="9">
    <source>
        <dbReference type="Proteomes" id="UP001363622"/>
    </source>
</evidence>
<feature type="signal peptide" evidence="6">
    <location>
        <begin position="1"/>
        <end position="16"/>
    </location>
</feature>
<dbReference type="Gene3D" id="3.40.50.620">
    <property type="entry name" value="HUPs"/>
    <property type="match status" value="1"/>
</dbReference>
<sequence length="778" mass="83452">MAKMVIWGCCGGLVELQVIALISGGKDSLFSILHCLAQGHEVVALANLYPTPASPDQPADVEGEDLDSFMYQTVGHSIIPLYEKALRLPLYRQPIHGGAVVKGREYAPQTENSSNEDETESLVPLLKKVLQHHPAANAVSTGAILSTYQRTRVESVCVRLGLASLGYLWQYPSLPPYAESSLLHDMSAVGQDARIIKVASGGIDTDFLWENVAARRTVEKLRRAAGRFGGEGAVLGEGGEFETLAVGGPKVLWKGGRIEVDVDQEPARGDGGSALVKFTRARVEESAEGEDGLQNLRIPGILDAEFEELGNSSLEVDLSKDETSISARPESTIFARTPPHLLQTTYVHRSTLTISNLISPLDAAPSDPSSQLTNIVTDLRQILADHGVTPASISSTTLLLRSMSLFATLNPIYGALFKAPIPPARVTVACGDSLPSGVDVILSCTVDLVGSVGAGGRRGLHVQSRSYWAPANIGPYSQAVAVPASTAATTDIVHLAGQIPLVPASMAMVTVSDVPALKHVSEFGAQTVLALQHLWRIGRVMNVHWWTCGVALISDCSREEGNRRAGIASRAWQGIHKIMHKPFEQHDKEDDDDVDVWDLKYGGRAPAALEPEKDRRPALPDYNRVQGRPLTPPCFVAQVSSLPRDAQIEWTSPGLSIRSSNVTLKSVTSGTTAGHPVEVFSAQCSDDGTAFFMAGITHASQLEELKEVLAPAGLPEETPTEEKKEEGDVDAVFTVYVAGELPRAWLEAVKPTIVPCKRVWGSDGGELLAGVVVRRFGS</sequence>
<evidence type="ECO:0000256" key="6">
    <source>
        <dbReference type="SAM" id="SignalP"/>
    </source>
</evidence>
<dbReference type="NCBIfam" id="TIGR00290">
    <property type="entry name" value="MJ0570_dom"/>
    <property type="match status" value="1"/>
</dbReference>
<gene>
    <name evidence="8" type="ORF">IWZ03DRAFT_396126</name>
</gene>
<evidence type="ECO:0000313" key="8">
    <source>
        <dbReference type="EMBL" id="KAK7512284.1"/>
    </source>
</evidence>
<evidence type="ECO:0000256" key="1">
    <source>
        <dbReference type="ARBA" id="ARBA00012089"/>
    </source>
</evidence>
<dbReference type="InterPro" id="IPR014729">
    <property type="entry name" value="Rossmann-like_a/b/a_fold"/>
</dbReference>
<dbReference type="Gene3D" id="3.30.1330.40">
    <property type="entry name" value="RutC-like"/>
    <property type="match status" value="2"/>
</dbReference>
<dbReference type="Pfam" id="PF01042">
    <property type="entry name" value="Ribonuc_L-PSP"/>
    <property type="match status" value="1"/>
</dbReference>
<comment type="caution">
    <text evidence="8">The sequence shown here is derived from an EMBL/GenBank/DDBJ whole genome shotgun (WGS) entry which is preliminary data.</text>
</comment>
<evidence type="ECO:0000259" key="7">
    <source>
        <dbReference type="Pfam" id="PF01902"/>
    </source>
</evidence>
<protein>
    <recommendedName>
        <fullName evidence="2">Diphthine--ammonia ligase</fullName>
        <ecNumber evidence="1">6.3.1.14</ecNumber>
    </recommendedName>
    <alternativeName>
        <fullName evidence="3">Diphthamide synthase</fullName>
    </alternativeName>
    <alternativeName>
        <fullName evidence="4">Diphthamide synthetase</fullName>
    </alternativeName>
</protein>
<dbReference type="CDD" id="cd06156">
    <property type="entry name" value="eu_AANH_C_2"/>
    <property type="match status" value="1"/>
</dbReference>
<name>A0ABR1KI82_9PEZI</name>
<feature type="domain" description="Diphthamide synthase" evidence="7">
    <location>
        <begin position="17"/>
        <end position="265"/>
    </location>
</feature>
<dbReference type="InterPro" id="IPR002761">
    <property type="entry name" value="Diphthami_syn_dom"/>
</dbReference>
<proteinExistence type="predicted"/>
<keyword evidence="9" id="KW-1185">Reference proteome</keyword>
<evidence type="ECO:0000256" key="2">
    <source>
        <dbReference type="ARBA" id="ARBA00018426"/>
    </source>
</evidence>
<reference evidence="8 9" key="1">
    <citation type="submission" date="2024-04" db="EMBL/GenBank/DDBJ databases">
        <title>Phyllosticta paracitricarpa is synonymous to the EU quarantine fungus P. citricarpa based on phylogenomic analyses.</title>
        <authorList>
            <consortium name="Lawrence Berkeley National Laboratory"/>
            <person name="Van Ingen-Buijs V.A."/>
            <person name="Van Westerhoven A.C."/>
            <person name="Haridas S."/>
            <person name="Skiadas P."/>
            <person name="Martin F."/>
            <person name="Groenewald J.Z."/>
            <person name="Crous P.W."/>
            <person name="Seidl M.F."/>
        </authorList>
    </citation>
    <scope>NUCLEOTIDE SEQUENCE [LARGE SCALE GENOMIC DNA]</scope>
    <source>
        <strain evidence="8 9">CBS 123371</strain>
    </source>
</reference>
<dbReference type="EMBL" id="JBBPHU010000011">
    <property type="protein sequence ID" value="KAK7512284.1"/>
    <property type="molecule type" value="Genomic_DNA"/>
</dbReference>
<organism evidence="8 9">
    <name type="scientific">Phyllosticta citriasiana</name>
    <dbReference type="NCBI Taxonomy" id="595635"/>
    <lineage>
        <taxon>Eukaryota</taxon>
        <taxon>Fungi</taxon>
        <taxon>Dikarya</taxon>
        <taxon>Ascomycota</taxon>
        <taxon>Pezizomycotina</taxon>
        <taxon>Dothideomycetes</taxon>
        <taxon>Dothideomycetes incertae sedis</taxon>
        <taxon>Botryosphaeriales</taxon>
        <taxon>Phyllostictaceae</taxon>
        <taxon>Phyllosticta</taxon>
    </lineage>
</organism>
<dbReference type="CDD" id="cd06155">
    <property type="entry name" value="eu_AANH_C_1"/>
    <property type="match status" value="1"/>
</dbReference>
<comment type="catalytic activity">
    <reaction evidence="5">
        <text>diphthine-[translation elongation factor 2] + NH4(+) + ATP = diphthamide-[translation elongation factor 2] + AMP + diphosphate + H(+)</text>
        <dbReference type="Rhea" id="RHEA:19753"/>
        <dbReference type="Rhea" id="RHEA-COMP:10172"/>
        <dbReference type="Rhea" id="RHEA-COMP:10174"/>
        <dbReference type="ChEBI" id="CHEBI:15378"/>
        <dbReference type="ChEBI" id="CHEBI:16692"/>
        <dbReference type="ChEBI" id="CHEBI:28938"/>
        <dbReference type="ChEBI" id="CHEBI:30616"/>
        <dbReference type="ChEBI" id="CHEBI:33019"/>
        <dbReference type="ChEBI" id="CHEBI:82696"/>
        <dbReference type="ChEBI" id="CHEBI:456215"/>
        <dbReference type="EC" id="6.3.1.14"/>
    </reaction>
</comment>